<reference evidence="3 4" key="1">
    <citation type="submission" date="2014-01" db="EMBL/GenBank/DDBJ databases">
        <title>Interspecies Systems Biology Uncovers Metabolites Affecting C. elegans Gene Expression and Life History Traits.</title>
        <authorList>
            <person name="Watson E."/>
            <person name="Macneil L.T."/>
            <person name="Ritter A.D."/>
            <person name="Yilmaz L.S."/>
            <person name="Rosebrock A.P."/>
            <person name="Caudy A.A."/>
            <person name="Walhout A.J."/>
        </authorList>
    </citation>
    <scope>NUCLEOTIDE SEQUENCE [LARGE SCALE GENOMIC DNA]</scope>
    <source>
        <strain evidence="3 4">DA1877</strain>
    </source>
</reference>
<dbReference type="PATRIC" id="fig|1457173.3.peg.2267"/>
<feature type="signal peptide" evidence="2">
    <location>
        <begin position="1"/>
        <end position="22"/>
    </location>
</feature>
<evidence type="ECO:0000313" key="4">
    <source>
        <dbReference type="Proteomes" id="UP000020766"/>
    </source>
</evidence>
<organism evidence="3 4">
    <name type="scientific">Comamonas aquatica DA1877</name>
    <dbReference type="NCBI Taxonomy" id="1457173"/>
    <lineage>
        <taxon>Bacteria</taxon>
        <taxon>Pseudomonadati</taxon>
        <taxon>Pseudomonadota</taxon>
        <taxon>Betaproteobacteria</taxon>
        <taxon>Burkholderiales</taxon>
        <taxon>Comamonadaceae</taxon>
        <taxon>Comamonas</taxon>
    </lineage>
</organism>
<keyword evidence="2" id="KW-0732">Signal</keyword>
<comment type="caution">
    <text evidence="3">The sequence shown here is derived from an EMBL/GenBank/DDBJ whole genome shotgun (WGS) entry which is preliminary data.</text>
</comment>
<feature type="chain" id="PRO_5001474108" description="DUF4148 domain-containing protein" evidence="2">
    <location>
        <begin position="23"/>
        <end position="98"/>
    </location>
</feature>
<gene>
    <name evidence="3" type="ORF">AX13_02995</name>
</gene>
<dbReference type="InterPro" id="IPR025421">
    <property type="entry name" value="DUF4148"/>
</dbReference>
<feature type="region of interest" description="Disordered" evidence="1">
    <location>
        <begin position="75"/>
        <end position="98"/>
    </location>
</feature>
<dbReference type="AlphaFoldDB" id="A0A014NK59"/>
<sequence>MRYHRIFSCAALALGLVSVAHAEGSTTSSTRGTAPELTRAQVLEDLQQWHAAGMSFVPHPSGYSDSALRPEYQRYLQMRQSKTEKSESLAATTEQPQR</sequence>
<keyword evidence="4" id="KW-1185">Reference proteome</keyword>
<dbReference type="EMBL" id="JBOK01000012">
    <property type="protein sequence ID" value="EXU79838.1"/>
    <property type="molecule type" value="Genomic_DNA"/>
</dbReference>
<accession>A0A014NK59</accession>
<dbReference type="RefSeq" id="WP_081770740.1">
    <property type="nucleotide sequence ID" value="NZ_JBOK01000012.1"/>
</dbReference>
<evidence type="ECO:0008006" key="5">
    <source>
        <dbReference type="Google" id="ProtNLM"/>
    </source>
</evidence>
<evidence type="ECO:0000256" key="2">
    <source>
        <dbReference type="SAM" id="SignalP"/>
    </source>
</evidence>
<evidence type="ECO:0000256" key="1">
    <source>
        <dbReference type="SAM" id="MobiDB-lite"/>
    </source>
</evidence>
<evidence type="ECO:0000313" key="3">
    <source>
        <dbReference type="EMBL" id="EXU79838.1"/>
    </source>
</evidence>
<name>A0A014NK59_9BURK</name>
<feature type="compositionally biased region" description="Polar residues" evidence="1">
    <location>
        <begin position="89"/>
        <end position="98"/>
    </location>
</feature>
<dbReference type="Pfam" id="PF13663">
    <property type="entry name" value="DUF4148"/>
    <property type="match status" value="1"/>
</dbReference>
<dbReference type="Proteomes" id="UP000020766">
    <property type="component" value="Unassembled WGS sequence"/>
</dbReference>
<protein>
    <recommendedName>
        <fullName evidence="5">DUF4148 domain-containing protein</fullName>
    </recommendedName>
</protein>
<proteinExistence type="predicted"/>